<dbReference type="AlphaFoldDB" id="A0A2T3ZD19"/>
<dbReference type="Gene3D" id="3.40.50.1110">
    <property type="entry name" value="SGNH hydrolase"/>
    <property type="match status" value="1"/>
</dbReference>
<name>A0A2T3ZD19_TRIA4</name>
<protein>
    <submittedName>
        <fullName evidence="1">Carbohydrate esterase family 16 protein</fullName>
    </submittedName>
</protein>
<dbReference type="SUPFAM" id="SSF52266">
    <property type="entry name" value="SGNH hydrolase"/>
    <property type="match status" value="1"/>
</dbReference>
<sequence length="221" mass="24982">MPAWIADSHSFIAASAGEKFYTGSTDNTLYEMWIGVNDIGKKNIFIDIQEPGTSLTTYTDCVFVAFDSIYRNGGRKIILLNVPPLELHTLYATPQSKVLLPGSANCPDKPSNLTEVSFKMYEYSRTVNEIFKFQVPFQQHIAKDTPVRYGQSMEIHQNPQKYLNGTSTLDILDFIHHCSSGEVDCTDLPGDRDSFMFYDSLHPSEQVHPIIAQNLWMLSTE</sequence>
<dbReference type="Proteomes" id="UP000240493">
    <property type="component" value="Unassembled WGS sequence"/>
</dbReference>
<proteinExistence type="predicted"/>
<evidence type="ECO:0000313" key="2">
    <source>
        <dbReference type="Proteomes" id="UP000240493"/>
    </source>
</evidence>
<accession>A0A2T3ZD19</accession>
<organism evidence="1 2">
    <name type="scientific">Trichoderma asperellum (strain ATCC 204424 / CBS 433.97 / NBRC 101777)</name>
    <dbReference type="NCBI Taxonomy" id="1042311"/>
    <lineage>
        <taxon>Eukaryota</taxon>
        <taxon>Fungi</taxon>
        <taxon>Dikarya</taxon>
        <taxon>Ascomycota</taxon>
        <taxon>Pezizomycotina</taxon>
        <taxon>Sordariomycetes</taxon>
        <taxon>Hypocreomycetidae</taxon>
        <taxon>Hypocreales</taxon>
        <taxon>Hypocreaceae</taxon>
        <taxon>Trichoderma</taxon>
    </lineage>
</organism>
<keyword evidence="2" id="KW-1185">Reference proteome</keyword>
<evidence type="ECO:0000313" key="1">
    <source>
        <dbReference type="EMBL" id="PTB42707.1"/>
    </source>
</evidence>
<dbReference type="InterPro" id="IPR036514">
    <property type="entry name" value="SGNH_hydro_sf"/>
</dbReference>
<dbReference type="OrthoDB" id="1600564at2759"/>
<reference evidence="1 2" key="1">
    <citation type="submission" date="2016-07" db="EMBL/GenBank/DDBJ databases">
        <title>Multiple horizontal gene transfer events from other fungi enriched the ability of initially mycotrophic Trichoderma (Ascomycota) to feed on dead plant biomass.</title>
        <authorList>
            <consortium name="DOE Joint Genome Institute"/>
            <person name="Aerts A."/>
            <person name="Atanasova L."/>
            <person name="Chenthamara K."/>
            <person name="Zhang J."/>
            <person name="Grujic M."/>
            <person name="Henrissat B."/>
            <person name="Kuo A."/>
            <person name="Salamov A."/>
            <person name="Lipzen A."/>
            <person name="Labutti K."/>
            <person name="Barry K."/>
            <person name="Miao Y."/>
            <person name="Rahimi M.J."/>
            <person name="Shen Q."/>
            <person name="Grigoriev I.V."/>
            <person name="Kubicek C.P."/>
            <person name="Druzhinina I.S."/>
        </authorList>
    </citation>
    <scope>NUCLEOTIDE SEQUENCE [LARGE SCALE GENOMIC DNA]</scope>
    <source>
        <strain evidence="1 2">CBS 433.97</strain>
    </source>
</reference>
<dbReference type="EMBL" id="KZ679260">
    <property type="protein sequence ID" value="PTB42707.1"/>
    <property type="molecule type" value="Genomic_DNA"/>
</dbReference>
<gene>
    <name evidence="1" type="ORF">M441DRAFT_26422</name>
</gene>